<dbReference type="GO" id="GO:0005886">
    <property type="term" value="C:plasma membrane"/>
    <property type="evidence" value="ECO:0007669"/>
    <property type="project" value="InterPro"/>
</dbReference>
<dbReference type="PANTHER" id="PTHR43833">
    <property type="entry name" value="POTASSIUM CHANNEL PROTEIN 2-RELATED-RELATED"/>
    <property type="match status" value="1"/>
</dbReference>
<dbReference type="EMBL" id="JAJEQN010000001">
    <property type="protein sequence ID" value="MCC2220039.1"/>
    <property type="molecule type" value="Genomic_DNA"/>
</dbReference>
<evidence type="ECO:0000313" key="9">
    <source>
        <dbReference type="EMBL" id="MCC2220039.1"/>
    </source>
</evidence>
<dbReference type="RefSeq" id="WP_308730758.1">
    <property type="nucleotide sequence ID" value="NZ_JAJEQN010000001.1"/>
</dbReference>
<proteinExistence type="predicted"/>
<dbReference type="PRINTS" id="PR00335">
    <property type="entry name" value="KUPTAKETRKA"/>
</dbReference>
<dbReference type="InterPro" id="IPR006037">
    <property type="entry name" value="RCK_C"/>
</dbReference>
<protein>
    <recommendedName>
        <fullName evidence="1">Trk system potassium uptake protein TrkA</fullName>
    </recommendedName>
</protein>
<dbReference type="InterPro" id="IPR050721">
    <property type="entry name" value="Trk_Ktr_HKT_K-transport"/>
</dbReference>
<keyword evidence="2" id="KW-0813">Transport</keyword>
<organism evidence="9 10">
    <name type="scientific">Anthropogastromicrobium aceti</name>
    <dbReference type="NCBI Taxonomy" id="2981768"/>
    <lineage>
        <taxon>Bacteria</taxon>
        <taxon>Bacillati</taxon>
        <taxon>Bacillota</taxon>
        <taxon>Clostridia</taxon>
        <taxon>Lachnospirales</taxon>
        <taxon>Lachnospiraceae</taxon>
        <taxon>Anthropogastromicrobium</taxon>
    </lineage>
</organism>
<evidence type="ECO:0000313" key="10">
    <source>
        <dbReference type="Proteomes" id="UP001198200"/>
    </source>
</evidence>
<dbReference type="InterPro" id="IPR036721">
    <property type="entry name" value="RCK_C_sf"/>
</dbReference>
<keyword evidence="10" id="KW-1185">Reference proteome</keyword>
<evidence type="ECO:0000256" key="5">
    <source>
        <dbReference type="ARBA" id="ARBA00023027"/>
    </source>
</evidence>
<evidence type="ECO:0000256" key="1">
    <source>
        <dbReference type="ARBA" id="ARBA00017378"/>
    </source>
</evidence>
<feature type="domain" description="RCK C-terminal" evidence="8">
    <location>
        <begin position="371"/>
        <end position="453"/>
    </location>
</feature>
<dbReference type="PANTHER" id="PTHR43833:SF5">
    <property type="entry name" value="TRK SYSTEM POTASSIUM UPTAKE PROTEIN TRKA"/>
    <property type="match status" value="1"/>
</dbReference>
<feature type="domain" description="RCK N-terminal" evidence="7">
    <location>
        <begin position="1"/>
        <end position="118"/>
    </location>
</feature>
<dbReference type="PROSITE" id="PS51201">
    <property type="entry name" value="RCK_N"/>
    <property type="match status" value="2"/>
</dbReference>
<evidence type="ECO:0000259" key="7">
    <source>
        <dbReference type="PROSITE" id="PS51201"/>
    </source>
</evidence>
<gene>
    <name evidence="9" type="primary">trkA</name>
    <name evidence="9" type="ORF">LKD48_00045</name>
</gene>
<evidence type="ECO:0000259" key="8">
    <source>
        <dbReference type="PROSITE" id="PS51202"/>
    </source>
</evidence>
<feature type="domain" description="RCK C-terminal" evidence="8">
    <location>
        <begin position="141"/>
        <end position="224"/>
    </location>
</feature>
<keyword evidence="4" id="KW-0630">Potassium</keyword>
<dbReference type="InterPro" id="IPR006036">
    <property type="entry name" value="K_uptake_TrkA"/>
</dbReference>
<name>A0AAE3E1P2_9FIRM</name>
<evidence type="ECO:0000256" key="2">
    <source>
        <dbReference type="ARBA" id="ARBA00022448"/>
    </source>
</evidence>
<keyword evidence="6" id="KW-0406">Ion transport</keyword>
<dbReference type="PROSITE" id="PS51202">
    <property type="entry name" value="RCK_C"/>
    <property type="match status" value="2"/>
</dbReference>
<dbReference type="SUPFAM" id="SSF116726">
    <property type="entry name" value="TrkA C-terminal domain-like"/>
    <property type="match status" value="2"/>
</dbReference>
<dbReference type="Pfam" id="PF02254">
    <property type="entry name" value="TrkA_N"/>
    <property type="match status" value="2"/>
</dbReference>
<dbReference type="NCBIfam" id="NF007033">
    <property type="entry name" value="PRK09496.1-5"/>
    <property type="match status" value="1"/>
</dbReference>
<dbReference type="SUPFAM" id="SSF51735">
    <property type="entry name" value="NAD(P)-binding Rossmann-fold domains"/>
    <property type="match status" value="2"/>
</dbReference>
<dbReference type="Gene3D" id="3.40.50.720">
    <property type="entry name" value="NAD(P)-binding Rossmann-like Domain"/>
    <property type="match status" value="2"/>
</dbReference>
<evidence type="ECO:0000256" key="4">
    <source>
        <dbReference type="ARBA" id="ARBA00022958"/>
    </source>
</evidence>
<evidence type="ECO:0000256" key="3">
    <source>
        <dbReference type="ARBA" id="ARBA00022538"/>
    </source>
</evidence>
<dbReference type="Proteomes" id="UP001198200">
    <property type="component" value="Unassembled WGS sequence"/>
</dbReference>
<dbReference type="InterPro" id="IPR036291">
    <property type="entry name" value="NAD(P)-bd_dom_sf"/>
</dbReference>
<accession>A0AAE3E1P2</accession>
<dbReference type="AlphaFoldDB" id="A0AAE3E1P2"/>
<dbReference type="GO" id="GO:0015079">
    <property type="term" value="F:potassium ion transmembrane transporter activity"/>
    <property type="evidence" value="ECO:0007669"/>
    <property type="project" value="InterPro"/>
</dbReference>
<dbReference type="InterPro" id="IPR003148">
    <property type="entry name" value="RCK_N"/>
</dbReference>
<evidence type="ECO:0000256" key="6">
    <source>
        <dbReference type="ARBA" id="ARBA00023065"/>
    </source>
</evidence>
<dbReference type="Gene3D" id="3.30.70.1450">
    <property type="entry name" value="Regulator of K+ conductance, C-terminal domain"/>
    <property type="match status" value="2"/>
</dbReference>
<sequence length="453" mass="49673">MKIIIAGVGKVGSTLTRQLSASGYDITLIDVKQQVLEANVEKYDVMAVLGNCATMETLLQAGVNDADLLIAMTGADELNLLCSMTAHGINPNIHTIARICNPDYTDQVYKMQKTFALSLTVNPEKQAAIEIERLLKFPGFLKRDSFAKGRVEIVELRVDERSRLSNVALSELNRVIKCRVLVCAVLRRGDVVAPDGSFVLREGDRIFVTASTESLATLLDNLGIITKKVNHVMICGGGRVSYYLAQQLEKDGMTVRLIEKDPKHCEELAALLPKTEIINDDASNTFVLKRENLESCDALVTATGMDELNMIISLYGTKHGVSQVITKLGHMENGSMIDQLPIGSTIWPKDLCCNGIVRYIRAMHNQTGAAVSVHSIADGKAEAIEFHVEEKKPYCDKPLKNMKVKQNILVACITHGGVTELPGGDSVIREGDTVVVVTTRNDIIYKLDDIFEA</sequence>
<reference evidence="9 10" key="1">
    <citation type="submission" date="2021-10" db="EMBL/GenBank/DDBJ databases">
        <title>Anaerobic single-cell dispensing facilitates the cultivation of human gut bacteria.</title>
        <authorList>
            <person name="Afrizal A."/>
        </authorList>
    </citation>
    <scope>NUCLEOTIDE SEQUENCE [LARGE SCALE GENOMIC DNA]</scope>
    <source>
        <strain evidence="9 10">CLA-AA-H224</strain>
    </source>
</reference>
<dbReference type="Pfam" id="PF02080">
    <property type="entry name" value="TrkA_C"/>
    <property type="match status" value="2"/>
</dbReference>
<keyword evidence="3" id="KW-0633">Potassium transport</keyword>
<dbReference type="NCBIfam" id="NF007039">
    <property type="entry name" value="PRK09496.3-2"/>
    <property type="match status" value="1"/>
</dbReference>
<keyword evidence="5" id="KW-0520">NAD</keyword>
<feature type="domain" description="RCK N-terminal" evidence="7">
    <location>
        <begin position="229"/>
        <end position="348"/>
    </location>
</feature>
<comment type="caution">
    <text evidence="9">The sequence shown here is derived from an EMBL/GenBank/DDBJ whole genome shotgun (WGS) entry which is preliminary data.</text>
</comment>